<reference evidence="2 3" key="1">
    <citation type="submission" date="2020-08" db="EMBL/GenBank/DDBJ databases">
        <title>Genomic Encyclopedia of Type Strains, Phase IV (KMG-IV): sequencing the most valuable type-strain genomes for metagenomic binning, comparative biology and taxonomic classification.</title>
        <authorList>
            <person name="Goeker M."/>
        </authorList>
    </citation>
    <scope>NUCLEOTIDE SEQUENCE [LARGE SCALE GENOMIC DNA]</scope>
    <source>
        <strain evidence="2 3">DSM 24163</strain>
    </source>
</reference>
<accession>A0A7W8D938</accession>
<dbReference type="Proteomes" id="UP000521199">
    <property type="component" value="Unassembled WGS sequence"/>
</dbReference>
<feature type="domain" description="Conserved hypothetical protein CHP03032" evidence="1">
    <location>
        <begin position="16"/>
        <end position="330"/>
    </location>
</feature>
<organism evidence="2 3">
    <name type="scientific">Chiayiivirga flava</name>
    <dbReference type="NCBI Taxonomy" id="659595"/>
    <lineage>
        <taxon>Bacteria</taxon>
        <taxon>Pseudomonadati</taxon>
        <taxon>Pseudomonadota</taxon>
        <taxon>Gammaproteobacteria</taxon>
        <taxon>Lysobacterales</taxon>
        <taxon>Lysobacteraceae</taxon>
        <taxon>Chiayiivirga</taxon>
    </lineage>
</organism>
<keyword evidence="3" id="KW-1185">Reference proteome</keyword>
<dbReference type="RefSeq" id="WP_183961396.1">
    <property type="nucleotide sequence ID" value="NZ_JACHHP010000004.1"/>
</dbReference>
<proteinExistence type="predicted"/>
<dbReference type="AlphaFoldDB" id="A0A7W8D938"/>
<sequence length="352" mass="39170">MSSQPPVQKLELNATRNFAPWLAEQNASVLVSTYQSGMLFMIGVKPDGTLSYFNRMVARAMGIAANPQTIWVGTMYQVWRFENTLDPGKDHQGFDGYYMPRVAYSTGDIDCHDIGMRNDGTPIFVNTMYSCLATVDERYSFRSVWVPPFITKLAPEDRCHLNGLAMVDGEAKYVTCISRSDAPGGWRDFRNDGGLVLEVPSGEVVCSGLSMPHSPRWYRDRLWVHNSGTGHFGYVDFASGKFEPIAFCPGYLRGLSFVNNYAVVGLSAGRDKSQSGLKLEDNLREKGAIGRCAVQVIDLERGDVHHEIRILGDVKELYDTAVLPGIRVPGTVGFMSEEIWNRINFVDPLSAK</sequence>
<dbReference type="SUPFAM" id="SSF63825">
    <property type="entry name" value="YWTD domain"/>
    <property type="match status" value="1"/>
</dbReference>
<name>A0A7W8D938_9GAMM</name>
<evidence type="ECO:0000313" key="3">
    <source>
        <dbReference type="Proteomes" id="UP000521199"/>
    </source>
</evidence>
<evidence type="ECO:0000313" key="2">
    <source>
        <dbReference type="EMBL" id="MBB5208846.1"/>
    </source>
</evidence>
<comment type="caution">
    <text evidence="2">The sequence shown here is derived from an EMBL/GenBank/DDBJ whole genome shotgun (WGS) entry which is preliminary data.</text>
</comment>
<dbReference type="NCBIfam" id="TIGR03032">
    <property type="entry name" value="TIGR03032 family protein"/>
    <property type="match status" value="1"/>
</dbReference>
<evidence type="ECO:0000259" key="1">
    <source>
        <dbReference type="Pfam" id="PF16261"/>
    </source>
</evidence>
<protein>
    <submittedName>
        <fullName evidence="2">Uncharacterized protein (TIGR03032 family)</fullName>
    </submittedName>
</protein>
<dbReference type="InterPro" id="IPR017481">
    <property type="entry name" value="CHP03032"/>
</dbReference>
<dbReference type="Pfam" id="PF16261">
    <property type="entry name" value="DUF4915"/>
    <property type="match status" value="1"/>
</dbReference>
<dbReference type="EMBL" id="JACHHP010000004">
    <property type="protein sequence ID" value="MBB5208846.1"/>
    <property type="molecule type" value="Genomic_DNA"/>
</dbReference>
<gene>
    <name evidence="2" type="ORF">HNQ52_002396</name>
</gene>